<evidence type="ECO:0000256" key="3">
    <source>
        <dbReference type="ARBA" id="ARBA00023015"/>
    </source>
</evidence>
<dbReference type="GO" id="GO:0003743">
    <property type="term" value="F:translation initiation factor activity"/>
    <property type="evidence" value="ECO:0007669"/>
    <property type="project" value="UniProtKB-KW"/>
</dbReference>
<keyword evidence="6" id="KW-0539">Nucleus</keyword>
<dbReference type="GO" id="GO:0051123">
    <property type="term" value="P:RNA polymerase II preinitiation complex assembly"/>
    <property type="evidence" value="ECO:0007669"/>
    <property type="project" value="TreeGrafter"/>
</dbReference>
<dbReference type="SMART" id="SM00297">
    <property type="entry name" value="BROMO"/>
    <property type="match status" value="1"/>
</dbReference>
<keyword evidence="4 7" id="KW-0103">Bromodomain</keyword>
<dbReference type="Proteomes" id="UP000292362">
    <property type="component" value="Unassembled WGS sequence"/>
</dbReference>
<dbReference type="PROSITE" id="PS50014">
    <property type="entry name" value="BROMODOMAIN_2"/>
    <property type="match status" value="1"/>
</dbReference>
<dbReference type="EMBL" id="PITJ01000163">
    <property type="protein sequence ID" value="TBU04250.1"/>
    <property type="molecule type" value="Genomic_DNA"/>
</dbReference>
<dbReference type="Pfam" id="PF00439">
    <property type="entry name" value="Bromodomain"/>
    <property type="match status" value="1"/>
</dbReference>
<evidence type="ECO:0000256" key="2">
    <source>
        <dbReference type="ARBA" id="ARBA00009064"/>
    </source>
</evidence>
<dbReference type="VEuPathDB" id="MicrosporidiaDB:CWI37_0163p0020"/>
<dbReference type="Pfam" id="PF15288">
    <property type="entry name" value="zf-CCHC_6"/>
    <property type="match status" value="1"/>
</dbReference>
<dbReference type="SUPFAM" id="SSF47370">
    <property type="entry name" value="Bromodomain"/>
    <property type="match status" value="1"/>
</dbReference>
<reference evidence="10 11" key="1">
    <citation type="submission" date="2017-12" db="EMBL/GenBank/DDBJ databases">
        <authorList>
            <person name="Pombert J.-F."/>
            <person name="Haag K.L."/>
            <person name="Ebert D."/>
        </authorList>
    </citation>
    <scope>NUCLEOTIDE SEQUENCE [LARGE SCALE GENOMIC DNA]</scope>
    <source>
        <strain evidence="10">FI-OER-3-3</strain>
    </source>
</reference>
<evidence type="ECO:0000256" key="8">
    <source>
        <dbReference type="SAM" id="MobiDB-lite"/>
    </source>
</evidence>
<comment type="subcellular location">
    <subcellularLocation>
        <location evidence="1">Nucleus</location>
    </subcellularLocation>
</comment>
<accession>A0A4Q9LBL6</accession>
<name>A0A4Q9LBL6_9MICR</name>
<dbReference type="PRINTS" id="PR00503">
    <property type="entry name" value="BROMODOMAIN"/>
</dbReference>
<dbReference type="InterPro" id="IPR001487">
    <property type="entry name" value="Bromodomain"/>
</dbReference>
<feature type="domain" description="Bromo" evidence="9">
    <location>
        <begin position="805"/>
        <end position="875"/>
    </location>
</feature>
<organism evidence="10 11">
    <name type="scientific">Hamiltosporidium tvaerminnensis</name>
    <dbReference type="NCBI Taxonomy" id="1176355"/>
    <lineage>
        <taxon>Eukaryota</taxon>
        <taxon>Fungi</taxon>
        <taxon>Fungi incertae sedis</taxon>
        <taxon>Microsporidia</taxon>
        <taxon>Dubosqiidae</taxon>
        <taxon>Hamiltosporidium</taxon>
    </lineage>
</organism>
<evidence type="ECO:0000256" key="6">
    <source>
        <dbReference type="ARBA" id="ARBA00023242"/>
    </source>
</evidence>
<keyword evidence="10" id="KW-0396">Initiation factor</keyword>
<keyword evidence="10" id="KW-0648">Protein biosynthesis</keyword>
<proteinExistence type="inferred from homology"/>
<gene>
    <name evidence="10" type="ORF">CWI37_0163p0020</name>
</gene>
<protein>
    <submittedName>
        <fullName evidence="10">Subunit TAF1 of transcription initiation factor TFIID</fullName>
    </submittedName>
</protein>
<evidence type="ECO:0000256" key="1">
    <source>
        <dbReference type="ARBA" id="ARBA00004123"/>
    </source>
</evidence>
<comment type="caution">
    <text evidence="10">The sequence shown here is derived from an EMBL/GenBank/DDBJ whole genome shotgun (WGS) entry which is preliminary data.</text>
</comment>
<feature type="region of interest" description="Disordered" evidence="8">
    <location>
        <begin position="1"/>
        <end position="30"/>
    </location>
</feature>
<dbReference type="Gene3D" id="1.20.920.10">
    <property type="entry name" value="Bromodomain-like"/>
    <property type="match status" value="1"/>
</dbReference>
<dbReference type="AlphaFoldDB" id="A0A4Q9LBL6"/>
<feature type="compositionally biased region" description="Polar residues" evidence="8">
    <location>
        <begin position="1"/>
        <end position="12"/>
    </location>
</feature>
<comment type="similarity">
    <text evidence="2">Belongs to the TAF1 family.</text>
</comment>
<dbReference type="PANTHER" id="PTHR13900">
    <property type="entry name" value="TRANSCRIPTION INITIATION FACTOR TFIID"/>
    <property type="match status" value="1"/>
</dbReference>
<dbReference type="GO" id="GO:0017025">
    <property type="term" value="F:TBP-class protein binding"/>
    <property type="evidence" value="ECO:0007669"/>
    <property type="project" value="InterPro"/>
</dbReference>
<dbReference type="InterPro" id="IPR040240">
    <property type="entry name" value="TAF1"/>
</dbReference>
<dbReference type="PANTHER" id="PTHR13900:SF0">
    <property type="entry name" value="TRANSCRIPTION INITIATION FACTOR TFIID SUBUNIT 1"/>
    <property type="match status" value="1"/>
</dbReference>
<evidence type="ECO:0000256" key="7">
    <source>
        <dbReference type="PROSITE-ProRule" id="PRU00035"/>
    </source>
</evidence>
<evidence type="ECO:0000256" key="4">
    <source>
        <dbReference type="ARBA" id="ARBA00023117"/>
    </source>
</evidence>
<dbReference type="InterPro" id="IPR041670">
    <property type="entry name" value="Znf-CCHC_6"/>
</dbReference>
<sequence>MNFNAFEDQNYNSSSSSEEEPYIPKANPSINESGPSNCNFIDLLVTPRKYQYKLKKYKYRRIPADLMNYEVDDLIRFKHTTSFPKTDTPVVSCLYTSTKNSVLKRYLKRKQLEKNKEKNVEKEQKIYVNHSFDIVEWEKDIIYDLEERTETKNKDILITEYVNNIFDEEKWEDQIVYDVEDLSSFKKYLTLGIEDPNLIFEKIDDKIKIKNKKKTKEVFIADKPIKSKYNISNDKYYNVETTTKNSLGHLGVQHSVPALKLNPRFYKTFLAKDELRNFHRPPFPLSKGFKVSLTNISEDSFQGTNIIKRATELTLKDQTKFALFEYSEEIPILMMNAGMVSLVTTFYRKNGPRDDFTPHDSSHITFLDMEDPSPFFGFGDVKPGTSLMAITNNLFKAPVFKHKSNDFICILEEKGPRNYIGYVRKITNLFCVGQTLPLEEVFSPHSRKHNVFCKNRLKVAAYRIFYNKENPEKKMKICDLDQLFPHFSEGSKRKWLKEYANCIKKGKDNIWVLKPGSSLLSEEDLRNLVTPENVCQYESMLAGERRLKDAGYEFQGNSEEEEDDDEIALSPWNLSRNFVNASNGRGMLQISGPGDPTGIGEGFSFLKYHFRKGTDVENKKMMSEIQLEYREDIERIWNKQIESLSSTLESIIDKHPGNSNQTVQNNISKNYEKSPKIEFPFDSQNFNSSKNNAIASSDNIPTSSSFLTIRRKYIINNEINYKDEILTDSRLIRAYLKEKKRVRTEEKRTGLRCGSCGQIGHMKTNKTCPNFIVTKKESKKSQESTIKGAKNTLSEMIVLCLNILFSIPSSEPFHRPVSTKKFTDYKNFVLNPIDLGTIKSKARQNKYLTFQSFISDVNLMLENCKKYNGADHSLTKMAENMVELSEKFYEEKKQEMLALEIVLNPN</sequence>
<dbReference type="GO" id="GO:0004402">
    <property type="term" value="F:histone acetyltransferase activity"/>
    <property type="evidence" value="ECO:0007669"/>
    <property type="project" value="InterPro"/>
</dbReference>
<dbReference type="InterPro" id="IPR022591">
    <property type="entry name" value="TAF1_HAT_dom"/>
</dbReference>
<dbReference type="InterPro" id="IPR036427">
    <property type="entry name" value="Bromodomain-like_sf"/>
</dbReference>
<keyword evidence="5" id="KW-0804">Transcription</keyword>
<evidence type="ECO:0000313" key="11">
    <source>
        <dbReference type="Proteomes" id="UP000292362"/>
    </source>
</evidence>
<evidence type="ECO:0000313" key="10">
    <source>
        <dbReference type="EMBL" id="TBU04250.1"/>
    </source>
</evidence>
<evidence type="ECO:0000256" key="5">
    <source>
        <dbReference type="ARBA" id="ARBA00023163"/>
    </source>
</evidence>
<dbReference type="PROSITE" id="PS00633">
    <property type="entry name" value="BROMODOMAIN_1"/>
    <property type="match status" value="1"/>
</dbReference>
<evidence type="ECO:0000259" key="9">
    <source>
        <dbReference type="PROSITE" id="PS50014"/>
    </source>
</evidence>
<dbReference type="Pfam" id="PF12157">
    <property type="entry name" value="DUF3591"/>
    <property type="match status" value="1"/>
</dbReference>
<dbReference type="InterPro" id="IPR018359">
    <property type="entry name" value="Bromodomain_CS"/>
</dbReference>
<dbReference type="GO" id="GO:0005669">
    <property type="term" value="C:transcription factor TFIID complex"/>
    <property type="evidence" value="ECO:0007669"/>
    <property type="project" value="InterPro"/>
</dbReference>
<dbReference type="GO" id="GO:0016251">
    <property type="term" value="F:RNA polymerase II general transcription initiation factor activity"/>
    <property type="evidence" value="ECO:0007669"/>
    <property type="project" value="InterPro"/>
</dbReference>
<keyword evidence="3" id="KW-0805">Transcription regulation</keyword>